<dbReference type="PROSITE" id="PS51257">
    <property type="entry name" value="PROKAR_LIPOPROTEIN"/>
    <property type="match status" value="1"/>
</dbReference>
<keyword evidence="2" id="KW-1185">Reference proteome</keyword>
<sequence length="127" mass="13646">MTPRSAGVGHLRRRIAVLGLAALTMVAASGCGTITGPVFTIEMFVDPGPEELLIQHVSYRFAGTEQAYDFQHGTSWRKAANVGFGESYLTVFEPPDGTVCRILVDGVEFDRQIAEGADRLDCGANAQ</sequence>
<dbReference type="EMBL" id="CP014859">
    <property type="protein sequence ID" value="AOS62097.1"/>
    <property type="molecule type" value="Genomic_DNA"/>
</dbReference>
<dbReference type="Proteomes" id="UP000095210">
    <property type="component" value="Chromosome"/>
</dbReference>
<evidence type="ECO:0000313" key="1">
    <source>
        <dbReference type="EMBL" id="AOS62097.1"/>
    </source>
</evidence>
<dbReference type="RefSeq" id="WP_069847314.1">
    <property type="nucleotide sequence ID" value="NZ_CP014859.1"/>
</dbReference>
<name>A0AAC9HMK8_9PSEU</name>
<accession>A0AAC9HMK8</accession>
<reference evidence="2" key="1">
    <citation type="submission" date="2016-03" db="EMBL/GenBank/DDBJ databases">
        <title>Complete genome sequence of the type strain Actinoalloteichus hymeniacidonis DSM 45092.</title>
        <authorList>
            <person name="Schaffert L."/>
            <person name="Albersmeier A."/>
            <person name="Winkler A."/>
            <person name="Kalinowski J."/>
            <person name="Zotchev S."/>
            <person name="Ruckert C."/>
        </authorList>
    </citation>
    <scope>NUCLEOTIDE SEQUENCE [LARGE SCALE GENOMIC DNA]</scope>
    <source>
        <strain evidence="2">HPA177(T) (DSM 45092(T))</strain>
    </source>
</reference>
<evidence type="ECO:0008006" key="3">
    <source>
        <dbReference type="Google" id="ProtNLM"/>
    </source>
</evidence>
<dbReference type="KEGG" id="ahm:TL08_06360"/>
<gene>
    <name evidence="1" type="ORF">TL08_06360</name>
</gene>
<evidence type="ECO:0000313" key="2">
    <source>
        <dbReference type="Proteomes" id="UP000095210"/>
    </source>
</evidence>
<protein>
    <recommendedName>
        <fullName evidence="3">Mycobacterium membrane protein</fullName>
    </recommendedName>
</protein>
<organism evidence="1 2">
    <name type="scientific">Actinoalloteichus hymeniacidonis</name>
    <dbReference type="NCBI Taxonomy" id="340345"/>
    <lineage>
        <taxon>Bacteria</taxon>
        <taxon>Bacillati</taxon>
        <taxon>Actinomycetota</taxon>
        <taxon>Actinomycetes</taxon>
        <taxon>Pseudonocardiales</taxon>
        <taxon>Pseudonocardiaceae</taxon>
        <taxon>Actinoalloteichus</taxon>
    </lineage>
</organism>
<dbReference type="AlphaFoldDB" id="A0AAC9HMK8"/>
<proteinExistence type="predicted"/>